<reference evidence="1" key="1">
    <citation type="submission" date="2022-03" db="EMBL/GenBank/DDBJ databases">
        <authorList>
            <person name="Martin C."/>
        </authorList>
    </citation>
    <scope>NUCLEOTIDE SEQUENCE</scope>
</reference>
<comment type="caution">
    <text evidence="1">The sequence shown here is derived from an EMBL/GenBank/DDBJ whole genome shotgun (WGS) entry which is preliminary data.</text>
</comment>
<evidence type="ECO:0000313" key="2">
    <source>
        <dbReference type="Proteomes" id="UP000749559"/>
    </source>
</evidence>
<organism evidence="1 2">
    <name type="scientific">Owenia fusiformis</name>
    <name type="common">Polychaete worm</name>
    <dbReference type="NCBI Taxonomy" id="6347"/>
    <lineage>
        <taxon>Eukaryota</taxon>
        <taxon>Metazoa</taxon>
        <taxon>Spiralia</taxon>
        <taxon>Lophotrochozoa</taxon>
        <taxon>Annelida</taxon>
        <taxon>Polychaeta</taxon>
        <taxon>Sedentaria</taxon>
        <taxon>Canalipalpata</taxon>
        <taxon>Sabellida</taxon>
        <taxon>Oweniida</taxon>
        <taxon>Oweniidae</taxon>
        <taxon>Owenia</taxon>
    </lineage>
</organism>
<keyword evidence="2" id="KW-1185">Reference proteome</keyword>
<name>A0A8S4Q527_OWEFU</name>
<gene>
    <name evidence="1" type="ORF">OFUS_LOCUS24842</name>
</gene>
<dbReference type="OrthoDB" id="504708at2759"/>
<dbReference type="Proteomes" id="UP000749559">
    <property type="component" value="Unassembled WGS sequence"/>
</dbReference>
<evidence type="ECO:0000313" key="1">
    <source>
        <dbReference type="EMBL" id="CAH1801012.1"/>
    </source>
</evidence>
<sequence length="301" mass="33179">GTITIDGIKAHPVNNSMSIFQVKKIDINMRSFVVFAALAITGVFGQTCEEECEATCEQKCAKECQPSKNTRTTTGRPCKFSINCQHEYWCNQGTCERMIEVGEPCKKNDECKGLSKCVPFGNGICEETCRVDNDCLQYENGKNKYCSVGGTAGTQKGKCELKHGPDTRCGRSPECQGNMFCRNGQCQVAVEVVICSLNCHGQDPRKPDHIRPGHIVNITYSCTFIRRAEMGHKKLKAEIKLDNTKRLGIVKGESPQYFSGFVTKKARKGEFTASLKAVMTPCVSNKDSCAANRKCILNAGQ</sequence>
<protein>
    <submittedName>
        <fullName evidence="1">Uncharacterized protein</fullName>
    </submittedName>
</protein>
<dbReference type="AlphaFoldDB" id="A0A8S4Q527"/>
<accession>A0A8S4Q527</accession>
<proteinExistence type="predicted"/>
<dbReference type="EMBL" id="CAIIXF020000012">
    <property type="protein sequence ID" value="CAH1801012.1"/>
    <property type="molecule type" value="Genomic_DNA"/>
</dbReference>
<feature type="non-terminal residue" evidence="1">
    <location>
        <position position="301"/>
    </location>
</feature>